<evidence type="ECO:0000313" key="6">
    <source>
        <dbReference type="Proteomes" id="UP000680132"/>
    </source>
</evidence>
<feature type="domain" description="FAD/NAD(P)-binding" evidence="4">
    <location>
        <begin position="3"/>
        <end position="272"/>
    </location>
</feature>
<protein>
    <submittedName>
        <fullName evidence="5">NAD(P)/FAD-dependent oxidoreductase</fullName>
    </submittedName>
</protein>
<dbReference type="Pfam" id="PF07992">
    <property type="entry name" value="Pyr_redox_2"/>
    <property type="match status" value="1"/>
</dbReference>
<dbReference type="AlphaFoldDB" id="A0A939QGZ7"/>
<comment type="caution">
    <text evidence="5">The sequence shown here is derived from an EMBL/GenBank/DDBJ whole genome shotgun (WGS) entry which is preliminary data.</text>
</comment>
<sequence length="303" mass="30497">MHEIAIIGGGPAGLQAALTAGRMHRRTVLIDSGRYRNAPVRHMQNLVGFDGADPADLRAAARAELAAYGSVETRNAEVARIEGTRGAFTLVLADGDRIAASRLILATGVTDGLPDIPGLAALFGTAAAHCPFCHGHEFAGTRVGLIGMGAHAPRMAAMLRPIAAELVVLAHGEEVDADTADQLARLGATIREDRIASFAPAGDGALATFADGATLELGGVLTATAWRQSTPFAEQLGLALHPSGAVEVDALGRTSVPGVSAAGDAAVGPGLPGPMHAVGLSIAAGLTAAAAVVQDLVAEELAG</sequence>
<dbReference type="Proteomes" id="UP000680132">
    <property type="component" value="Unassembled WGS sequence"/>
</dbReference>
<dbReference type="SUPFAM" id="SSF51905">
    <property type="entry name" value="FAD/NAD(P)-binding domain"/>
    <property type="match status" value="1"/>
</dbReference>
<keyword evidence="6" id="KW-1185">Reference proteome</keyword>
<evidence type="ECO:0000256" key="1">
    <source>
        <dbReference type="ARBA" id="ARBA00022630"/>
    </source>
</evidence>
<dbReference type="InterPro" id="IPR023753">
    <property type="entry name" value="FAD/NAD-binding_dom"/>
</dbReference>
<accession>A0A939QGZ7</accession>
<gene>
    <name evidence="5" type="ORF">J5V96_04405</name>
</gene>
<keyword evidence="1" id="KW-0285">Flavoprotein</keyword>
<dbReference type="PRINTS" id="PR00368">
    <property type="entry name" value="FADPNR"/>
</dbReference>
<dbReference type="GO" id="GO:0004791">
    <property type="term" value="F:thioredoxin-disulfide reductase (NADPH) activity"/>
    <property type="evidence" value="ECO:0007669"/>
    <property type="project" value="UniProtKB-EC"/>
</dbReference>
<dbReference type="Gene3D" id="3.50.50.60">
    <property type="entry name" value="FAD/NAD(P)-binding domain"/>
    <property type="match status" value="2"/>
</dbReference>
<evidence type="ECO:0000259" key="4">
    <source>
        <dbReference type="Pfam" id="PF07992"/>
    </source>
</evidence>
<organism evidence="5 6">
    <name type="scientific">Microbacterium stercoris</name>
    <dbReference type="NCBI Taxonomy" id="2820289"/>
    <lineage>
        <taxon>Bacteria</taxon>
        <taxon>Bacillati</taxon>
        <taxon>Actinomycetota</taxon>
        <taxon>Actinomycetes</taxon>
        <taxon>Micrococcales</taxon>
        <taxon>Microbacteriaceae</taxon>
        <taxon>Microbacterium</taxon>
    </lineage>
</organism>
<name>A0A939QGZ7_9MICO</name>
<dbReference type="RefSeq" id="WP_208500821.1">
    <property type="nucleotide sequence ID" value="NZ_JAGFOA010000002.1"/>
</dbReference>
<evidence type="ECO:0000313" key="5">
    <source>
        <dbReference type="EMBL" id="MBO3662752.1"/>
    </source>
</evidence>
<dbReference type="PRINTS" id="PR00469">
    <property type="entry name" value="PNDRDTASEII"/>
</dbReference>
<evidence type="ECO:0000256" key="3">
    <source>
        <dbReference type="ARBA" id="ARBA00048132"/>
    </source>
</evidence>
<dbReference type="EMBL" id="JAGFOA010000002">
    <property type="protein sequence ID" value="MBO3662752.1"/>
    <property type="molecule type" value="Genomic_DNA"/>
</dbReference>
<dbReference type="PANTHER" id="PTHR48105">
    <property type="entry name" value="THIOREDOXIN REDUCTASE 1-RELATED-RELATED"/>
    <property type="match status" value="1"/>
</dbReference>
<keyword evidence="2" id="KW-0560">Oxidoreductase</keyword>
<evidence type="ECO:0000256" key="2">
    <source>
        <dbReference type="ARBA" id="ARBA00023002"/>
    </source>
</evidence>
<proteinExistence type="predicted"/>
<reference evidence="5" key="1">
    <citation type="submission" date="2021-03" db="EMBL/GenBank/DDBJ databases">
        <title>Microbacterium sp. nov., a novel actinobacterium isolated from cow dung.</title>
        <authorList>
            <person name="Zhang L."/>
        </authorList>
    </citation>
    <scope>NUCLEOTIDE SEQUENCE</scope>
    <source>
        <strain evidence="5">NEAU-LLB</strain>
    </source>
</reference>
<dbReference type="InterPro" id="IPR036188">
    <property type="entry name" value="FAD/NAD-bd_sf"/>
</dbReference>
<dbReference type="InterPro" id="IPR050097">
    <property type="entry name" value="Ferredoxin-NADP_redctase_2"/>
</dbReference>
<comment type="catalytic activity">
    <reaction evidence="3">
        <text>[thioredoxin]-dithiol + NADP(+) = [thioredoxin]-disulfide + NADPH + H(+)</text>
        <dbReference type="Rhea" id="RHEA:20345"/>
        <dbReference type="Rhea" id="RHEA-COMP:10698"/>
        <dbReference type="Rhea" id="RHEA-COMP:10700"/>
        <dbReference type="ChEBI" id="CHEBI:15378"/>
        <dbReference type="ChEBI" id="CHEBI:29950"/>
        <dbReference type="ChEBI" id="CHEBI:50058"/>
        <dbReference type="ChEBI" id="CHEBI:57783"/>
        <dbReference type="ChEBI" id="CHEBI:58349"/>
        <dbReference type="EC" id="1.8.1.9"/>
    </reaction>
</comment>